<proteinExistence type="predicted"/>
<dbReference type="WBParaSite" id="nRc.2.0.1.t08601-RA">
    <property type="protein sequence ID" value="nRc.2.0.1.t08601-RA"/>
    <property type="gene ID" value="nRc.2.0.1.g08601"/>
</dbReference>
<keyword evidence="1" id="KW-1185">Reference proteome</keyword>
<protein>
    <submittedName>
        <fullName evidence="2">Uncharacterized protein</fullName>
    </submittedName>
</protein>
<dbReference type="Proteomes" id="UP000887565">
    <property type="component" value="Unplaced"/>
</dbReference>
<evidence type="ECO:0000313" key="2">
    <source>
        <dbReference type="WBParaSite" id="nRc.2.0.1.t08601-RA"/>
    </source>
</evidence>
<reference evidence="2" key="1">
    <citation type="submission" date="2022-11" db="UniProtKB">
        <authorList>
            <consortium name="WormBaseParasite"/>
        </authorList>
    </citation>
    <scope>IDENTIFICATION</scope>
</reference>
<name>A0A915I4C5_ROMCU</name>
<evidence type="ECO:0000313" key="1">
    <source>
        <dbReference type="Proteomes" id="UP000887565"/>
    </source>
</evidence>
<organism evidence="1 2">
    <name type="scientific">Romanomermis culicivorax</name>
    <name type="common">Nematode worm</name>
    <dbReference type="NCBI Taxonomy" id="13658"/>
    <lineage>
        <taxon>Eukaryota</taxon>
        <taxon>Metazoa</taxon>
        <taxon>Ecdysozoa</taxon>
        <taxon>Nematoda</taxon>
        <taxon>Enoplea</taxon>
        <taxon>Dorylaimia</taxon>
        <taxon>Mermithida</taxon>
        <taxon>Mermithoidea</taxon>
        <taxon>Mermithidae</taxon>
        <taxon>Romanomermis</taxon>
    </lineage>
</organism>
<dbReference type="AlphaFoldDB" id="A0A915I4C5"/>
<sequence>MRYQPCGASVHADEGIGLSIWQMEDLMWQGSSAVWAVAAHWTIPGLTICTAEALVRAILLQCSQVFAWVAASGSRLTKESHKSGMGQAKSAFHTSSQAKSAFNTSMVLLDFKIFLMDMYVQK</sequence>
<accession>A0A915I4C5</accession>